<dbReference type="PROSITE" id="PS51257">
    <property type="entry name" value="PROKAR_LIPOPROTEIN"/>
    <property type="match status" value="1"/>
</dbReference>
<evidence type="ECO:0000313" key="4">
    <source>
        <dbReference type="Proteomes" id="UP000653156"/>
    </source>
</evidence>
<keyword evidence="4" id="KW-1185">Reference proteome</keyword>
<evidence type="ECO:0000313" key="3">
    <source>
        <dbReference type="EMBL" id="QRQ81608.1"/>
    </source>
</evidence>
<organism evidence="3 4">
    <name type="scientific">Paralysiella testudinis</name>
    <dbReference type="NCBI Taxonomy" id="2809020"/>
    <lineage>
        <taxon>Bacteria</taxon>
        <taxon>Pseudomonadati</taxon>
        <taxon>Pseudomonadota</taxon>
        <taxon>Betaproteobacteria</taxon>
        <taxon>Neisseriales</taxon>
        <taxon>Neisseriaceae</taxon>
        <taxon>Paralysiella</taxon>
    </lineage>
</organism>
<reference evidence="3" key="1">
    <citation type="submission" date="2021-02" db="EMBL/GenBank/DDBJ databases">
        <title>Neisseriaceae sp. 26B isolated from the cloaca of a Common Toad-headed Turtle (Mesoclemmys nasuta).</title>
        <authorList>
            <person name="Spergser J."/>
            <person name="Busse H.-J."/>
        </authorList>
    </citation>
    <scope>NUCLEOTIDE SEQUENCE</scope>
    <source>
        <strain evidence="3">26B</strain>
    </source>
</reference>
<evidence type="ECO:0000256" key="1">
    <source>
        <dbReference type="PROSITE-ProRule" id="PRU00339"/>
    </source>
</evidence>
<dbReference type="InterPro" id="IPR013360">
    <property type="entry name" value="Pilus_4_PilW"/>
</dbReference>
<protein>
    <submittedName>
        <fullName evidence="3">Type IV pilus biogenesis/stability protein PilW</fullName>
    </submittedName>
</protein>
<dbReference type="SUPFAM" id="SSF48452">
    <property type="entry name" value="TPR-like"/>
    <property type="match status" value="1"/>
</dbReference>
<dbReference type="SMART" id="SM00028">
    <property type="entry name" value="TPR"/>
    <property type="match status" value="3"/>
</dbReference>
<dbReference type="Gene3D" id="1.25.40.10">
    <property type="entry name" value="Tetratricopeptide repeat domain"/>
    <property type="match status" value="1"/>
</dbReference>
<evidence type="ECO:0000256" key="2">
    <source>
        <dbReference type="SAM" id="SignalP"/>
    </source>
</evidence>
<dbReference type="PANTHER" id="PTHR12558">
    <property type="entry name" value="CELL DIVISION CYCLE 16,23,27"/>
    <property type="match status" value="1"/>
</dbReference>
<dbReference type="RefSeq" id="WP_230338904.1">
    <property type="nucleotide sequence ID" value="NZ_CP069798.1"/>
</dbReference>
<keyword evidence="2" id="KW-0732">Signal</keyword>
<dbReference type="Pfam" id="PF13429">
    <property type="entry name" value="TPR_15"/>
    <property type="match status" value="1"/>
</dbReference>
<keyword evidence="1" id="KW-0802">TPR repeat</keyword>
<dbReference type="NCBIfam" id="TIGR02521">
    <property type="entry name" value="type_IV_pilW"/>
    <property type="match status" value="1"/>
</dbReference>
<dbReference type="Pfam" id="PF13181">
    <property type="entry name" value="TPR_8"/>
    <property type="match status" value="1"/>
</dbReference>
<feature type="signal peptide" evidence="2">
    <location>
        <begin position="1"/>
        <end position="20"/>
    </location>
</feature>
<name>A0A892ZGM1_9NEIS</name>
<dbReference type="PROSITE" id="PS50005">
    <property type="entry name" value="TPR"/>
    <property type="match status" value="2"/>
</dbReference>
<gene>
    <name evidence="3" type="primary">pilW</name>
    <name evidence="3" type="ORF">JQU52_13065</name>
</gene>
<proteinExistence type="predicted"/>
<dbReference type="InterPro" id="IPR019734">
    <property type="entry name" value="TPR_rpt"/>
</dbReference>
<dbReference type="InterPro" id="IPR011990">
    <property type="entry name" value="TPR-like_helical_dom_sf"/>
</dbReference>
<feature type="repeat" description="TPR" evidence="1">
    <location>
        <begin position="71"/>
        <end position="104"/>
    </location>
</feature>
<dbReference type="PANTHER" id="PTHR12558:SF13">
    <property type="entry name" value="CELL DIVISION CYCLE PROTEIN 27 HOMOLOG"/>
    <property type="match status" value="1"/>
</dbReference>
<feature type="repeat" description="TPR" evidence="1">
    <location>
        <begin position="37"/>
        <end position="70"/>
    </location>
</feature>
<accession>A0A892ZGM1</accession>
<dbReference type="AlphaFoldDB" id="A0A892ZGM1"/>
<feature type="chain" id="PRO_5034244525" evidence="2">
    <location>
        <begin position="21"/>
        <end position="255"/>
    </location>
</feature>
<dbReference type="EMBL" id="CP069798">
    <property type="protein sequence ID" value="QRQ81608.1"/>
    <property type="molecule type" value="Genomic_DNA"/>
</dbReference>
<dbReference type="Proteomes" id="UP000653156">
    <property type="component" value="Chromosome"/>
</dbReference>
<sequence>MKWSATATALLGVVVLAACSSGGIKEPTAAERAESVSQIKTQLAVEYMKTQDYRQAVASVEEALTANSRNTYAWLMRAQIYQYLKVPDKADESFRRALSLDPSNAEVNNNYGWFLCDLQNRPNDAMAYFDKALADPTYPSPQVANLNKGICSTRMGQYGLADAYYDRALAAAPWFAPVHKEMARTKMLAGNLNEADRLFRLYQSRVDVLSADDLLLGWRIARAQGQTQAAYEYEAQLRSNYPYSPELEQISTGRM</sequence>
<dbReference type="KEGG" id="ptes:JQU52_13065"/>